<evidence type="ECO:0000313" key="6">
    <source>
        <dbReference type="Proteomes" id="UP000030341"/>
    </source>
</evidence>
<gene>
    <name evidence="5" type="ORF">OM33_13495</name>
</gene>
<dbReference type="OrthoDB" id="9806939at2"/>
<dbReference type="RefSeq" id="WP_038642444.1">
    <property type="nucleotide sequence ID" value="NZ_CP009888.1"/>
</dbReference>
<dbReference type="Gene3D" id="2.40.420.20">
    <property type="match status" value="1"/>
</dbReference>
<dbReference type="Gene3D" id="2.40.30.170">
    <property type="match status" value="1"/>
</dbReference>
<reference evidence="5 6" key="1">
    <citation type="submission" date="2014-11" db="EMBL/GenBank/DDBJ databases">
        <title>Complete Genome Sequence of Pseudoalteromonas sp. Strain OCN003 Isolated from Kaneohe Bay, Oahu, Hawaii.</title>
        <authorList>
            <person name="Beurmann S."/>
            <person name="Videau P."/>
            <person name="Ushijima B."/>
            <person name="Smith A.M."/>
            <person name="Aeby G.S."/>
            <person name="Callahan S.M."/>
            <person name="Belcaid M."/>
        </authorList>
    </citation>
    <scope>NUCLEOTIDE SEQUENCE [LARGE SCALE GENOMIC DNA]</scope>
    <source>
        <strain evidence="5 6">OCN003</strain>
    </source>
</reference>
<evidence type="ECO:0000256" key="3">
    <source>
        <dbReference type="SAM" id="Coils"/>
    </source>
</evidence>
<proteinExistence type="predicted"/>
<dbReference type="Gene3D" id="2.40.50.100">
    <property type="match status" value="1"/>
</dbReference>
<name>A0A0A7EJ50_9GAMM</name>
<dbReference type="STRING" id="1348114.OM33_13495"/>
<keyword evidence="4" id="KW-0732">Signal</keyword>
<accession>A0A0A7EJ50</accession>
<keyword evidence="6" id="KW-1185">Reference proteome</keyword>
<dbReference type="AlphaFoldDB" id="A0A0A7EJ50"/>
<sequence length="418" mass="45653">MDIIKTKKTPFYKKKAVVFSMAAALFAGAVYGVAQVDFASATVKRSNLLTAEVKAGEFTIKVSGHGVLAPHDVRWVASNVEGKVEKILMKPGAAVNQGDLIVELANPELKQKVEELQWERTALEAELAALKVSQQTKLLDMQASLLQTKMAYDKANMRLQAEELLIKKGNATVSRLDYENSKLTVSQLKETLAIDKRREMQLGENLKANLTAQQARLEKLNKTIERAEFQLASLKVVAPVSGILQAMPLELGQRVSLGSNVAKFAKQDDLIAELKIPELKASAIALGQSVAIDTRFNTIMGTVKRIDPAVVEGTVQVDVELETPLPQEARPDLSVDGDIIVAKKSNTLYVRRPAFSQAERTLSAFKLVENGRYAEKVAVTYGKASSTEIEIVTGLAVGDQVVISEQSEFSRHARVALN</sequence>
<evidence type="ECO:0000256" key="2">
    <source>
        <dbReference type="ARBA" id="ARBA00023054"/>
    </source>
</evidence>
<dbReference type="InterPro" id="IPR050465">
    <property type="entry name" value="UPF0194_transport"/>
</dbReference>
<organism evidence="5 6">
    <name type="scientific">Pseudoalteromonas piratica</name>
    <dbReference type="NCBI Taxonomy" id="1348114"/>
    <lineage>
        <taxon>Bacteria</taxon>
        <taxon>Pseudomonadati</taxon>
        <taxon>Pseudomonadota</taxon>
        <taxon>Gammaproteobacteria</taxon>
        <taxon>Alteromonadales</taxon>
        <taxon>Pseudoalteromonadaceae</taxon>
        <taxon>Pseudoalteromonas</taxon>
    </lineage>
</organism>
<dbReference type="EMBL" id="CP009888">
    <property type="protein sequence ID" value="AIY66012.1"/>
    <property type="molecule type" value="Genomic_DNA"/>
</dbReference>
<feature type="coiled-coil region" evidence="3">
    <location>
        <begin position="106"/>
        <end position="133"/>
    </location>
</feature>
<comment type="subcellular location">
    <subcellularLocation>
        <location evidence="1">Cell envelope</location>
    </subcellularLocation>
</comment>
<dbReference type="GO" id="GO:0030313">
    <property type="term" value="C:cell envelope"/>
    <property type="evidence" value="ECO:0007669"/>
    <property type="project" value="UniProtKB-SubCell"/>
</dbReference>
<feature type="signal peptide" evidence="4">
    <location>
        <begin position="1"/>
        <end position="29"/>
    </location>
</feature>
<dbReference type="Gene3D" id="1.10.287.470">
    <property type="entry name" value="Helix hairpin bin"/>
    <property type="match status" value="1"/>
</dbReference>
<dbReference type="PANTHER" id="PTHR32347">
    <property type="entry name" value="EFFLUX SYSTEM COMPONENT YKNX-RELATED"/>
    <property type="match status" value="1"/>
</dbReference>
<dbReference type="HOGENOM" id="CLU_018816_16_2_6"/>
<evidence type="ECO:0000256" key="1">
    <source>
        <dbReference type="ARBA" id="ARBA00004196"/>
    </source>
</evidence>
<feature type="coiled-coil region" evidence="3">
    <location>
        <begin position="203"/>
        <end position="237"/>
    </location>
</feature>
<dbReference type="SUPFAM" id="SSF111369">
    <property type="entry name" value="HlyD-like secretion proteins"/>
    <property type="match status" value="1"/>
</dbReference>
<dbReference type="eggNOG" id="COG0845">
    <property type="taxonomic scope" value="Bacteria"/>
</dbReference>
<dbReference type="KEGG" id="pseo:OM33_13495"/>
<dbReference type="Proteomes" id="UP000030341">
    <property type="component" value="Chromosome 1"/>
</dbReference>
<evidence type="ECO:0000256" key="4">
    <source>
        <dbReference type="SAM" id="SignalP"/>
    </source>
</evidence>
<protein>
    <submittedName>
        <fullName evidence="5">Uncharacterized protein</fullName>
    </submittedName>
</protein>
<feature type="chain" id="PRO_5002027048" evidence="4">
    <location>
        <begin position="30"/>
        <end position="418"/>
    </location>
</feature>
<keyword evidence="2 3" id="KW-0175">Coiled coil</keyword>
<evidence type="ECO:0000313" key="5">
    <source>
        <dbReference type="EMBL" id="AIY66012.1"/>
    </source>
</evidence>